<dbReference type="SUPFAM" id="SSF160059">
    <property type="entry name" value="PriA/YqbF domain"/>
    <property type="match status" value="1"/>
</dbReference>
<dbReference type="InParanoid" id="D8Q762"/>
<evidence type="ECO:0000259" key="9">
    <source>
        <dbReference type="Pfam" id="PF16922"/>
    </source>
</evidence>
<proteinExistence type="inferred from homology"/>
<evidence type="ECO:0000313" key="11">
    <source>
        <dbReference type="Proteomes" id="UP000007431"/>
    </source>
</evidence>
<evidence type="ECO:0000256" key="3">
    <source>
        <dbReference type="ARBA" id="ARBA00014804"/>
    </source>
</evidence>
<dbReference type="CDD" id="cd11711">
    <property type="entry name" value="GINS_A_Sld5"/>
    <property type="match status" value="1"/>
</dbReference>
<evidence type="ECO:0000256" key="6">
    <source>
        <dbReference type="PIRNR" id="PIRNR007764"/>
    </source>
</evidence>
<evidence type="ECO:0000256" key="1">
    <source>
        <dbReference type="ARBA" id="ARBA00004123"/>
    </source>
</evidence>
<evidence type="ECO:0000256" key="4">
    <source>
        <dbReference type="ARBA" id="ARBA00022705"/>
    </source>
</evidence>
<dbReference type="CDD" id="cd21692">
    <property type="entry name" value="GINS_B_Sld5"/>
    <property type="match status" value="1"/>
</dbReference>
<dbReference type="InterPro" id="IPR021151">
    <property type="entry name" value="GINS_A"/>
</dbReference>
<dbReference type="Pfam" id="PF16922">
    <property type="entry name" value="SLD5_C"/>
    <property type="match status" value="1"/>
</dbReference>
<comment type="similarity">
    <text evidence="2 6">Belongs to the GINS4/SLD5 family.</text>
</comment>
<accession>D8Q762</accession>
<dbReference type="SUPFAM" id="SSF158573">
    <property type="entry name" value="GINS helical bundle-like"/>
    <property type="match status" value="1"/>
</dbReference>
<name>D8Q762_SCHCM</name>
<dbReference type="Pfam" id="PF05916">
    <property type="entry name" value="Sld5"/>
    <property type="match status" value="1"/>
</dbReference>
<evidence type="ECO:0000259" key="8">
    <source>
        <dbReference type="Pfam" id="PF05916"/>
    </source>
</evidence>
<dbReference type="Proteomes" id="UP000007431">
    <property type="component" value="Unassembled WGS sequence"/>
</dbReference>
<evidence type="ECO:0000256" key="5">
    <source>
        <dbReference type="ARBA" id="ARBA00023242"/>
    </source>
</evidence>
<feature type="domain" description="DNA replication complex GINS protein SLD5 C-terminal" evidence="9">
    <location>
        <begin position="185"/>
        <end position="237"/>
    </location>
</feature>
<feature type="region of interest" description="Disordered" evidence="7">
    <location>
        <begin position="1"/>
        <end position="23"/>
    </location>
</feature>
<dbReference type="RefSeq" id="XP_003030882.1">
    <property type="nucleotide sequence ID" value="XM_003030836.1"/>
</dbReference>
<dbReference type="GO" id="GO:0006261">
    <property type="term" value="P:DNA-templated DNA replication"/>
    <property type="evidence" value="ECO:0007669"/>
    <property type="project" value="InterPro"/>
</dbReference>
<dbReference type="PANTHER" id="PTHR21206">
    <property type="entry name" value="SLD5 PROTEIN"/>
    <property type="match status" value="1"/>
</dbReference>
<dbReference type="AlphaFoldDB" id="D8Q762"/>
<keyword evidence="4 6" id="KW-0235">DNA replication</keyword>
<dbReference type="VEuPathDB" id="FungiDB:SCHCODRAFT_02506468"/>
<dbReference type="InterPro" id="IPR038749">
    <property type="entry name" value="Sld5_GINS_A"/>
</dbReference>
<reference evidence="10 11" key="1">
    <citation type="journal article" date="2010" name="Nat. Biotechnol.">
        <title>Genome sequence of the model mushroom Schizophyllum commune.</title>
        <authorList>
            <person name="Ohm R.A."/>
            <person name="de Jong J.F."/>
            <person name="Lugones L.G."/>
            <person name="Aerts A."/>
            <person name="Kothe E."/>
            <person name="Stajich J.E."/>
            <person name="de Vries R.P."/>
            <person name="Record E."/>
            <person name="Levasseur A."/>
            <person name="Baker S.E."/>
            <person name="Bartholomew K.A."/>
            <person name="Coutinho P.M."/>
            <person name="Erdmann S."/>
            <person name="Fowler T.J."/>
            <person name="Gathman A.C."/>
            <person name="Lombard V."/>
            <person name="Henrissat B."/>
            <person name="Knabe N."/>
            <person name="Kuees U."/>
            <person name="Lilly W.W."/>
            <person name="Lindquist E."/>
            <person name="Lucas S."/>
            <person name="Magnuson J.K."/>
            <person name="Piumi F."/>
            <person name="Raudaskoski M."/>
            <person name="Salamov A."/>
            <person name="Schmutz J."/>
            <person name="Schwarze F.W.M.R."/>
            <person name="vanKuyk P.A."/>
            <person name="Horton J.S."/>
            <person name="Grigoriev I.V."/>
            <person name="Woesten H.A.B."/>
        </authorList>
    </citation>
    <scope>NUCLEOTIDE SEQUENCE [LARGE SCALE GENOMIC DNA]</scope>
    <source>
        <strain evidence="11">H4-8 / FGSC 9210</strain>
    </source>
</reference>
<dbReference type="PANTHER" id="PTHR21206:SF0">
    <property type="entry name" value="DNA REPLICATION COMPLEX GINS PROTEIN SLD5"/>
    <property type="match status" value="1"/>
</dbReference>
<dbReference type="PIRSF" id="PIRSF007764">
    <property type="entry name" value="Sld5"/>
    <property type="match status" value="1"/>
</dbReference>
<dbReference type="HOGENOM" id="CLU_071893_2_1_1"/>
<dbReference type="KEGG" id="scm:SCHCO_02506468"/>
<gene>
    <name evidence="10" type="ORF">SCHCODRAFT_56688</name>
</gene>
<dbReference type="eggNOG" id="KOG3176">
    <property type="taxonomic scope" value="Eukaryota"/>
</dbReference>
<feature type="domain" description="GINS subunit" evidence="8">
    <location>
        <begin position="94"/>
        <end position="152"/>
    </location>
</feature>
<dbReference type="InterPro" id="IPR031633">
    <property type="entry name" value="SLD5_C"/>
</dbReference>
<sequence length="237" mass="26368">MDVDVQPRASTSTRPGTTGRTTTNFAVADLDGDADDAHPVAQLTRHWMNERHAPDILPAQVELLNTVLDHIRRQSSAVLALRADPDPSDTDHARLTLVQTDIERAKFLVRAYVRARLAKVESHARYIMTHPETQERISKAELDHARRHASLTDRHLYLSVLQALPPAQSTLDDAPLFVPPMVHPPPLHRPVFARARVACGPVRLPDNTALPLAKGDIYLLPYETVAQLVERGEVDLV</sequence>
<dbReference type="GO" id="GO:0000811">
    <property type="term" value="C:GINS complex"/>
    <property type="evidence" value="ECO:0007669"/>
    <property type="project" value="UniProtKB-UniRule"/>
</dbReference>
<comment type="function">
    <text evidence="6">The GINS complex plays an essential role in the initiation of DNA replication.</text>
</comment>
<dbReference type="GO" id="GO:0000727">
    <property type="term" value="P:double-strand break repair via break-induced replication"/>
    <property type="evidence" value="ECO:0007669"/>
    <property type="project" value="TreeGrafter"/>
</dbReference>
<protein>
    <recommendedName>
        <fullName evidence="3 6">DNA replication complex GINS protein SLD5</fullName>
    </recommendedName>
</protein>
<dbReference type="Gene3D" id="3.40.5.60">
    <property type="match status" value="1"/>
</dbReference>
<dbReference type="InterPro" id="IPR036224">
    <property type="entry name" value="GINS_bundle-like_dom_sf"/>
</dbReference>
<dbReference type="EMBL" id="GL377307">
    <property type="protein sequence ID" value="EFI95979.1"/>
    <property type="molecule type" value="Genomic_DNA"/>
</dbReference>
<dbReference type="FunCoup" id="D8Q762">
    <property type="interactions" value="460"/>
</dbReference>
<comment type="subcellular location">
    <subcellularLocation>
        <location evidence="1 6">Nucleus</location>
    </subcellularLocation>
</comment>
<dbReference type="STRING" id="578458.D8Q762"/>
<dbReference type="OrthoDB" id="338231at2759"/>
<evidence type="ECO:0000313" key="10">
    <source>
        <dbReference type="EMBL" id="EFI95979.1"/>
    </source>
</evidence>
<dbReference type="OMA" id="ILETAWI"/>
<organism evidence="11">
    <name type="scientific">Schizophyllum commune (strain H4-8 / FGSC 9210)</name>
    <name type="common">Split gill fungus</name>
    <dbReference type="NCBI Taxonomy" id="578458"/>
    <lineage>
        <taxon>Eukaryota</taxon>
        <taxon>Fungi</taxon>
        <taxon>Dikarya</taxon>
        <taxon>Basidiomycota</taxon>
        <taxon>Agaricomycotina</taxon>
        <taxon>Agaricomycetes</taxon>
        <taxon>Agaricomycetidae</taxon>
        <taxon>Agaricales</taxon>
        <taxon>Schizophyllaceae</taxon>
        <taxon>Schizophyllum</taxon>
    </lineage>
</organism>
<dbReference type="GeneID" id="9592527"/>
<dbReference type="InterPro" id="IPR008591">
    <property type="entry name" value="GINS_Sld5"/>
</dbReference>
<dbReference type="Gene3D" id="1.20.58.1030">
    <property type="match status" value="1"/>
</dbReference>
<keyword evidence="5 6" id="KW-0539">Nucleus</keyword>
<evidence type="ECO:0000256" key="7">
    <source>
        <dbReference type="SAM" id="MobiDB-lite"/>
    </source>
</evidence>
<feature type="compositionally biased region" description="Low complexity" evidence="7">
    <location>
        <begin position="10"/>
        <end position="23"/>
    </location>
</feature>
<evidence type="ECO:0000256" key="2">
    <source>
        <dbReference type="ARBA" id="ARBA00008187"/>
    </source>
</evidence>
<keyword evidence="11" id="KW-1185">Reference proteome</keyword>